<dbReference type="RefSeq" id="WP_379527901.1">
    <property type="nucleotide sequence ID" value="NZ_JBHSBI010000005.1"/>
</dbReference>
<evidence type="ECO:0000313" key="1">
    <source>
        <dbReference type="EMBL" id="MFC4007793.1"/>
    </source>
</evidence>
<gene>
    <name evidence="1" type="ORF">ACFOY2_11205</name>
</gene>
<reference evidence="2" key="1">
    <citation type="journal article" date="2019" name="Int. J. Syst. Evol. Microbiol.">
        <title>The Global Catalogue of Microorganisms (GCM) 10K type strain sequencing project: providing services to taxonomists for standard genome sequencing and annotation.</title>
        <authorList>
            <consortium name="The Broad Institute Genomics Platform"/>
            <consortium name="The Broad Institute Genome Sequencing Center for Infectious Disease"/>
            <person name="Wu L."/>
            <person name="Ma J."/>
        </authorList>
    </citation>
    <scope>NUCLEOTIDE SEQUENCE [LARGE SCALE GENOMIC DNA]</scope>
    <source>
        <strain evidence="2">TBRC 1276</strain>
    </source>
</reference>
<accession>A0ABV8G588</accession>
<proteinExistence type="predicted"/>
<organism evidence="1 2">
    <name type="scientific">Nonomuraea purpurea</name>
    <dbReference type="NCBI Taxonomy" id="1849276"/>
    <lineage>
        <taxon>Bacteria</taxon>
        <taxon>Bacillati</taxon>
        <taxon>Actinomycetota</taxon>
        <taxon>Actinomycetes</taxon>
        <taxon>Streptosporangiales</taxon>
        <taxon>Streptosporangiaceae</taxon>
        <taxon>Nonomuraea</taxon>
    </lineage>
</organism>
<sequence>MTLVLTIAVSACTPDPATALSCARLRMVALNSFAITHGDYELNSGTAIAGAACEDGALPIELGPRSAMTEAPRWSGEIRWGNVGEVLAPETLPWRLTSILSAASGATSVSDGLDNQEALLEAIPADTPVQVFVLLAEPLREKEVRALWPHPRSVLVAPDQPLIWDAPILCGYRGFDTCQFAANPEPLTAQFRKWVSLLQENDEQLLGQFHLKLENLRMYARGGLIYGFTTRNLPGPIRGIARDSRIRKVYVVDADLPRL</sequence>
<keyword evidence="2" id="KW-1185">Reference proteome</keyword>
<evidence type="ECO:0000313" key="2">
    <source>
        <dbReference type="Proteomes" id="UP001595851"/>
    </source>
</evidence>
<dbReference type="EMBL" id="JBHSBI010000005">
    <property type="protein sequence ID" value="MFC4007793.1"/>
    <property type="molecule type" value="Genomic_DNA"/>
</dbReference>
<protein>
    <submittedName>
        <fullName evidence="1">Uncharacterized protein</fullName>
    </submittedName>
</protein>
<dbReference type="Proteomes" id="UP001595851">
    <property type="component" value="Unassembled WGS sequence"/>
</dbReference>
<name>A0ABV8G588_9ACTN</name>
<comment type="caution">
    <text evidence="1">The sequence shown here is derived from an EMBL/GenBank/DDBJ whole genome shotgun (WGS) entry which is preliminary data.</text>
</comment>